<gene>
    <name evidence="1" type="ORF">Pth03_12590</name>
</gene>
<reference evidence="1" key="1">
    <citation type="submission" date="2021-01" db="EMBL/GenBank/DDBJ databases">
        <title>Whole genome shotgun sequence of Planotetraspora thailandica NBRC 104271.</title>
        <authorList>
            <person name="Komaki H."/>
            <person name="Tamura T."/>
        </authorList>
    </citation>
    <scope>NUCLEOTIDE SEQUENCE</scope>
    <source>
        <strain evidence="1">NBRC 104271</strain>
    </source>
</reference>
<dbReference type="EMBL" id="BOOR01000007">
    <property type="protein sequence ID" value="GII52870.1"/>
    <property type="molecule type" value="Genomic_DNA"/>
</dbReference>
<protein>
    <submittedName>
        <fullName evidence="1">Uncharacterized protein</fullName>
    </submittedName>
</protein>
<evidence type="ECO:0000313" key="1">
    <source>
        <dbReference type="EMBL" id="GII52870.1"/>
    </source>
</evidence>
<accession>A0A8J3UYA2</accession>
<proteinExistence type="predicted"/>
<comment type="caution">
    <text evidence="1">The sequence shown here is derived from an EMBL/GenBank/DDBJ whole genome shotgun (WGS) entry which is preliminary data.</text>
</comment>
<name>A0A8J3UYA2_9ACTN</name>
<dbReference type="Proteomes" id="UP000605992">
    <property type="component" value="Unassembled WGS sequence"/>
</dbReference>
<dbReference type="AlphaFoldDB" id="A0A8J3UYA2"/>
<sequence length="121" mass="13459">MPEQEPISLDERLIGNIREELEAQTVGRGLGLDDAILEQLAWAIAVNLRYAFDVTWAPKWAREVHSWMEADEDMPTGENHFVECLRCGWLTGQNPSKAQAQAEYLGHVASHHPSSEGCSSG</sequence>
<keyword evidence="2" id="KW-1185">Reference proteome</keyword>
<dbReference type="RefSeq" id="WP_203943150.1">
    <property type="nucleotide sequence ID" value="NZ_BOOR01000007.1"/>
</dbReference>
<evidence type="ECO:0000313" key="2">
    <source>
        <dbReference type="Proteomes" id="UP000605992"/>
    </source>
</evidence>
<organism evidence="1 2">
    <name type="scientific">Planotetraspora thailandica</name>
    <dbReference type="NCBI Taxonomy" id="487172"/>
    <lineage>
        <taxon>Bacteria</taxon>
        <taxon>Bacillati</taxon>
        <taxon>Actinomycetota</taxon>
        <taxon>Actinomycetes</taxon>
        <taxon>Streptosporangiales</taxon>
        <taxon>Streptosporangiaceae</taxon>
        <taxon>Planotetraspora</taxon>
    </lineage>
</organism>